<feature type="domain" description="YetF C-terminal" evidence="8">
    <location>
        <begin position="102"/>
        <end position="177"/>
    </location>
</feature>
<gene>
    <name evidence="9" type="ORF">SAMN05216167_11810</name>
</gene>
<dbReference type="Gene3D" id="3.30.240.20">
    <property type="entry name" value="bsu07140 like domains"/>
    <property type="match status" value="1"/>
</dbReference>
<dbReference type="STRING" id="662367.SAMN05216167_11810"/>
<evidence type="ECO:0000256" key="7">
    <source>
        <dbReference type="SAM" id="Phobius"/>
    </source>
</evidence>
<evidence type="ECO:0000256" key="2">
    <source>
        <dbReference type="ARBA" id="ARBA00006448"/>
    </source>
</evidence>
<organism evidence="9 10">
    <name type="scientific">Spirosoma endophyticum</name>
    <dbReference type="NCBI Taxonomy" id="662367"/>
    <lineage>
        <taxon>Bacteria</taxon>
        <taxon>Pseudomonadati</taxon>
        <taxon>Bacteroidota</taxon>
        <taxon>Cytophagia</taxon>
        <taxon>Cytophagales</taxon>
        <taxon>Cytophagaceae</taxon>
        <taxon>Spirosoma</taxon>
    </lineage>
</organism>
<comment type="similarity">
    <text evidence="2">Belongs to the UPF0702 family.</text>
</comment>
<dbReference type="EMBL" id="FOLQ01000018">
    <property type="protein sequence ID" value="SFE70125.1"/>
    <property type="molecule type" value="Genomic_DNA"/>
</dbReference>
<evidence type="ECO:0000256" key="6">
    <source>
        <dbReference type="ARBA" id="ARBA00023136"/>
    </source>
</evidence>
<keyword evidence="6 7" id="KW-0472">Membrane</keyword>
<dbReference type="InterPro" id="IPR023090">
    <property type="entry name" value="UPF0702_alpha/beta_dom_sf"/>
</dbReference>
<feature type="transmembrane region" description="Helical" evidence="7">
    <location>
        <begin position="27"/>
        <end position="46"/>
    </location>
</feature>
<dbReference type="GO" id="GO:0005886">
    <property type="term" value="C:plasma membrane"/>
    <property type="evidence" value="ECO:0007669"/>
    <property type="project" value="UniProtKB-SubCell"/>
</dbReference>
<proteinExistence type="inferred from homology"/>
<feature type="transmembrane region" description="Helical" evidence="7">
    <location>
        <begin position="53"/>
        <end position="72"/>
    </location>
</feature>
<dbReference type="Proteomes" id="UP000198598">
    <property type="component" value="Unassembled WGS sequence"/>
</dbReference>
<sequence length="229" mass="25317">MDKEEIKLADWQRILIGDAPVEFLVEVFIRTTLIYIVVLIVMRLLGKRMNGQITNLELTVMLTMGAIVSPAMQLPDRGLLSGVLALLCALVFLWETNLLGFKSSRAEKLIQGTETAVIKDGIIQLDVMGKNRLSHQQIYAALRSENVYSLGKVKRLYLEAYGIFSIYQDEKGKPGLSVLPPADEEIQVIYGHPEEKMLACTNCGTTVPAQPKPGPCPICQATDWGDAVL</sequence>
<evidence type="ECO:0000256" key="5">
    <source>
        <dbReference type="ARBA" id="ARBA00022989"/>
    </source>
</evidence>
<evidence type="ECO:0000256" key="3">
    <source>
        <dbReference type="ARBA" id="ARBA00022475"/>
    </source>
</evidence>
<dbReference type="OrthoDB" id="6538282at2"/>
<keyword evidence="4 7" id="KW-0812">Transmembrane</keyword>
<keyword evidence="5 7" id="KW-1133">Transmembrane helix</keyword>
<accession>A0A1I2CPP7</accession>
<keyword evidence="3" id="KW-1003">Cell membrane</keyword>
<protein>
    <recommendedName>
        <fullName evidence="8">YetF C-terminal domain-containing protein</fullName>
    </recommendedName>
</protein>
<dbReference type="Pfam" id="PF04239">
    <property type="entry name" value="DUF421"/>
    <property type="match status" value="1"/>
</dbReference>
<dbReference type="RefSeq" id="WP_093832454.1">
    <property type="nucleotide sequence ID" value="NZ_FOLQ01000018.1"/>
</dbReference>
<name>A0A1I2CPP7_9BACT</name>
<evidence type="ECO:0000256" key="4">
    <source>
        <dbReference type="ARBA" id="ARBA00022692"/>
    </source>
</evidence>
<keyword evidence="10" id="KW-1185">Reference proteome</keyword>
<dbReference type="AlphaFoldDB" id="A0A1I2CPP7"/>
<dbReference type="PANTHER" id="PTHR34582:SF6">
    <property type="entry name" value="UPF0702 TRANSMEMBRANE PROTEIN YCAP"/>
    <property type="match status" value="1"/>
</dbReference>
<feature type="transmembrane region" description="Helical" evidence="7">
    <location>
        <begin position="78"/>
        <end position="101"/>
    </location>
</feature>
<evidence type="ECO:0000313" key="9">
    <source>
        <dbReference type="EMBL" id="SFE70125.1"/>
    </source>
</evidence>
<evidence type="ECO:0000259" key="8">
    <source>
        <dbReference type="Pfam" id="PF04239"/>
    </source>
</evidence>
<dbReference type="PANTHER" id="PTHR34582">
    <property type="entry name" value="UPF0702 TRANSMEMBRANE PROTEIN YCAP"/>
    <property type="match status" value="1"/>
</dbReference>
<dbReference type="InterPro" id="IPR007353">
    <property type="entry name" value="DUF421"/>
</dbReference>
<reference evidence="9 10" key="1">
    <citation type="submission" date="2016-10" db="EMBL/GenBank/DDBJ databases">
        <authorList>
            <person name="de Groot N.N."/>
        </authorList>
    </citation>
    <scope>NUCLEOTIDE SEQUENCE [LARGE SCALE GENOMIC DNA]</scope>
    <source>
        <strain evidence="9 10">DSM 26130</strain>
    </source>
</reference>
<evidence type="ECO:0000256" key="1">
    <source>
        <dbReference type="ARBA" id="ARBA00004651"/>
    </source>
</evidence>
<evidence type="ECO:0000313" key="10">
    <source>
        <dbReference type="Proteomes" id="UP000198598"/>
    </source>
</evidence>
<comment type="subcellular location">
    <subcellularLocation>
        <location evidence="1">Cell membrane</location>
        <topology evidence="1">Multi-pass membrane protein</topology>
    </subcellularLocation>
</comment>